<keyword evidence="8" id="KW-0460">Magnesium</keyword>
<sequence length="215" mass="24126">MLVIFDVEGVLLNAEYLPVLARLLGPEKEQEIWDITNKGIRGEINWEDGLKERVHALKGIEYAQAHQIAQNLEIMPGARELCAFLKGLGWKLVAVSGGFDIITDRLHTELQIDKIFSNDLIFRNGKLYDVDIRVTSDKSASVKKYVEENGFSKDEVIVVVDGANDLKLFNLSSFTIGFCPVDIIRDKADVVIDKKDLSLLIPIIKEKFGIKVNPT</sequence>
<evidence type="ECO:0000313" key="12">
    <source>
        <dbReference type="Proteomes" id="UP000294299"/>
    </source>
</evidence>
<evidence type="ECO:0000256" key="1">
    <source>
        <dbReference type="ARBA" id="ARBA00001946"/>
    </source>
</evidence>
<keyword evidence="5" id="KW-0028">Amino-acid biosynthesis</keyword>
<dbReference type="GeneID" id="39422200"/>
<proteinExistence type="inferred from homology"/>
<dbReference type="SUPFAM" id="SSF56784">
    <property type="entry name" value="HAD-like"/>
    <property type="match status" value="1"/>
</dbReference>
<dbReference type="EC" id="3.1.3.3" evidence="4"/>
<dbReference type="UniPathway" id="UPA00135">
    <property type="reaction ID" value="UER00198"/>
</dbReference>
<dbReference type="PANTHER" id="PTHR43344:SF2">
    <property type="entry name" value="PHOSPHOSERINE PHOSPHATASE"/>
    <property type="match status" value="1"/>
</dbReference>
<dbReference type="KEGG" id="nfn:NFRAN_3106"/>
<comment type="cofactor">
    <cofactor evidence="1">
        <name>Mg(2+)</name>
        <dbReference type="ChEBI" id="CHEBI:18420"/>
    </cofactor>
</comment>
<dbReference type="NCBIfam" id="TIGR01488">
    <property type="entry name" value="HAD-SF-IB"/>
    <property type="match status" value="1"/>
</dbReference>
<evidence type="ECO:0000256" key="8">
    <source>
        <dbReference type="ARBA" id="ARBA00022842"/>
    </source>
</evidence>
<evidence type="ECO:0000256" key="7">
    <source>
        <dbReference type="ARBA" id="ARBA00022801"/>
    </source>
</evidence>
<gene>
    <name evidence="11" type="primary">serB</name>
    <name evidence="11" type="ORF">NFRAN_3106</name>
</gene>
<reference evidence="11 12" key="1">
    <citation type="submission" date="2019-02" db="EMBL/GenBank/DDBJ databases">
        <authorList>
            <person name="Lehtovirta-Morley E L."/>
        </authorList>
    </citation>
    <scope>NUCLEOTIDE SEQUENCE [LARGE SCALE GENOMIC DNA]</scope>
    <source>
        <strain evidence="11">NFRAN1</strain>
    </source>
</reference>
<dbReference type="InterPro" id="IPR036412">
    <property type="entry name" value="HAD-like_sf"/>
</dbReference>
<dbReference type="PANTHER" id="PTHR43344">
    <property type="entry name" value="PHOSPHOSERINE PHOSPHATASE"/>
    <property type="match status" value="1"/>
</dbReference>
<dbReference type="AlphaFoldDB" id="A0A484ICE3"/>
<dbReference type="GO" id="GO:0000287">
    <property type="term" value="F:magnesium ion binding"/>
    <property type="evidence" value="ECO:0007669"/>
    <property type="project" value="TreeGrafter"/>
</dbReference>
<comment type="pathway">
    <text evidence="2">Amino-acid biosynthesis; L-serine biosynthesis; L-serine from 3-phospho-D-glycerate: step 3/3.</text>
</comment>
<dbReference type="Proteomes" id="UP000294299">
    <property type="component" value="Chromosome NFRAN"/>
</dbReference>
<dbReference type="InterPro" id="IPR050582">
    <property type="entry name" value="HAD-like_SerB"/>
</dbReference>
<dbReference type="InterPro" id="IPR004469">
    <property type="entry name" value="PSP"/>
</dbReference>
<evidence type="ECO:0000256" key="10">
    <source>
        <dbReference type="ARBA" id="ARBA00031693"/>
    </source>
</evidence>
<evidence type="ECO:0000256" key="9">
    <source>
        <dbReference type="ARBA" id="ARBA00023299"/>
    </source>
</evidence>
<dbReference type="GO" id="GO:0006564">
    <property type="term" value="P:L-serine biosynthetic process"/>
    <property type="evidence" value="ECO:0007669"/>
    <property type="project" value="UniProtKB-KW"/>
</dbReference>
<dbReference type="GO" id="GO:0036424">
    <property type="term" value="F:L-phosphoserine phosphatase activity"/>
    <property type="evidence" value="ECO:0007669"/>
    <property type="project" value="InterPro"/>
</dbReference>
<dbReference type="Pfam" id="PF00702">
    <property type="entry name" value="Hydrolase"/>
    <property type="match status" value="1"/>
</dbReference>
<dbReference type="GO" id="GO:0005737">
    <property type="term" value="C:cytoplasm"/>
    <property type="evidence" value="ECO:0007669"/>
    <property type="project" value="TreeGrafter"/>
</dbReference>
<protein>
    <recommendedName>
        <fullName evidence="4">phosphoserine phosphatase</fullName>
        <ecNumber evidence="4">3.1.3.3</ecNumber>
    </recommendedName>
    <alternativeName>
        <fullName evidence="10">O-phosphoserine phosphohydrolase</fullName>
    </alternativeName>
</protein>
<comment type="similarity">
    <text evidence="3">Belongs to the HAD-like hydrolase superfamily. SerB family.</text>
</comment>
<dbReference type="InterPro" id="IPR023214">
    <property type="entry name" value="HAD_sf"/>
</dbReference>
<keyword evidence="6" id="KW-0479">Metal-binding</keyword>
<evidence type="ECO:0000256" key="5">
    <source>
        <dbReference type="ARBA" id="ARBA00022605"/>
    </source>
</evidence>
<evidence type="ECO:0000256" key="3">
    <source>
        <dbReference type="ARBA" id="ARBA00009184"/>
    </source>
</evidence>
<evidence type="ECO:0000256" key="2">
    <source>
        <dbReference type="ARBA" id="ARBA00005135"/>
    </source>
</evidence>
<evidence type="ECO:0000313" key="11">
    <source>
        <dbReference type="EMBL" id="VFJ15424.1"/>
    </source>
</evidence>
<keyword evidence="7 11" id="KW-0378">Hydrolase</keyword>
<dbReference type="OrthoDB" id="10041at2157"/>
<keyword evidence="12" id="KW-1185">Reference proteome</keyword>
<organism evidence="11 12">
    <name type="scientific">Candidatus Nitrosocosmicus franklandianus</name>
    <dbReference type="NCBI Taxonomy" id="1798806"/>
    <lineage>
        <taxon>Archaea</taxon>
        <taxon>Nitrososphaerota</taxon>
        <taxon>Nitrososphaeria</taxon>
        <taxon>Nitrososphaerales</taxon>
        <taxon>Nitrososphaeraceae</taxon>
        <taxon>Candidatus Nitrosocosmicus</taxon>
    </lineage>
</organism>
<evidence type="ECO:0000256" key="4">
    <source>
        <dbReference type="ARBA" id="ARBA00012640"/>
    </source>
</evidence>
<dbReference type="EMBL" id="LR216287">
    <property type="protein sequence ID" value="VFJ15424.1"/>
    <property type="molecule type" value="Genomic_DNA"/>
</dbReference>
<evidence type="ECO:0000256" key="6">
    <source>
        <dbReference type="ARBA" id="ARBA00022723"/>
    </source>
</evidence>
<dbReference type="Gene3D" id="3.40.50.1000">
    <property type="entry name" value="HAD superfamily/HAD-like"/>
    <property type="match status" value="1"/>
</dbReference>
<keyword evidence="9" id="KW-0718">Serine biosynthesis</keyword>
<accession>A0A484ICE3</accession>
<dbReference type="NCBIfam" id="TIGR00338">
    <property type="entry name" value="serB"/>
    <property type="match status" value="1"/>
</dbReference>
<dbReference type="RefSeq" id="WP_134485374.1">
    <property type="nucleotide sequence ID" value="NZ_LR216287.1"/>
</dbReference>
<name>A0A484ICE3_9ARCH</name>